<keyword evidence="1" id="KW-0812">Transmembrane</keyword>
<dbReference type="HOGENOM" id="CLU_2271552_0_0_9"/>
<evidence type="ECO:0000313" key="2">
    <source>
        <dbReference type="EMBL" id="ACV28691.1"/>
    </source>
</evidence>
<accession>C7RGT0</accession>
<dbReference type="InterPro" id="IPR053468">
    <property type="entry name" value="ComGE-like"/>
</dbReference>
<name>C7RGT0_ANAPD</name>
<sequence length="103" mass="11504">MKKTKTKGFTLIECIIALGFVAILSLILLPSLNNINRINQESEDKIRMTYALEEAIEKNKNQDLGEYSYNINGFGVEVSVEEYSPGLKKITASCDGFGLELVR</sequence>
<reference evidence="2 3" key="1">
    <citation type="journal article" date="2009" name="Stand. Genomic Sci.">
        <title>Complete genome sequence of Anaerococcus prevotii type strain (PC1).</title>
        <authorList>
            <person name="Labutti K."/>
            <person name="Pukall R."/>
            <person name="Steenblock K."/>
            <person name="Glavina Del Rio T."/>
            <person name="Tice H."/>
            <person name="Copeland A."/>
            <person name="Cheng J.F."/>
            <person name="Lucas S."/>
            <person name="Chen F."/>
            <person name="Nolan M."/>
            <person name="Bruce D."/>
            <person name="Goodwin L."/>
            <person name="Pitluck S."/>
            <person name="Ivanova N."/>
            <person name="Mavromatis K."/>
            <person name="Ovchinnikova G."/>
            <person name="Pati A."/>
            <person name="Chen A."/>
            <person name="Palaniappan K."/>
            <person name="Land M."/>
            <person name="Hauser L."/>
            <person name="Chang Y.J."/>
            <person name="Jeffries C.D."/>
            <person name="Chain P."/>
            <person name="Saunders E."/>
            <person name="Brettin T."/>
            <person name="Detter J.C."/>
            <person name="Han C."/>
            <person name="Goker M."/>
            <person name="Bristow J."/>
            <person name="Eisen J.A."/>
            <person name="Markowitz V."/>
            <person name="Hugenholtz P."/>
            <person name="Kyrpides N.C."/>
            <person name="Klenk H.P."/>
            <person name="Lapidus A."/>
        </authorList>
    </citation>
    <scope>NUCLEOTIDE SEQUENCE [LARGE SCALE GENOMIC DNA]</scope>
    <source>
        <strain evidence="3">ATCC 9321 / DSM 20548 / JCM 6508 / NCTC 11806 / PC1</strain>
    </source>
</reference>
<proteinExistence type="predicted"/>
<dbReference type="KEGG" id="apr:Apre_0652"/>
<gene>
    <name evidence="2" type="ordered locus">Apre_0652</name>
</gene>
<dbReference type="InterPro" id="IPR045584">
    <property type="entry name" value="Pilin-like"/>
</dbReference>
<organism evidence="2 3">
    <name type="scientific">Anaerococcus prevotii (strain ATCC 9321 / DSM 20548 / JCM 6508 / NCTC 11806 / PC1)</name>
    <name type="common">Peptostreptococcus prevotii</name>
    <name type="synonym">Peptococcus prevotii</name>
    <dbReference type="NCBI Taxonomy" id="525919"/>
    <lineage>
        <taxon>Bacteria</taxon>
        <taxon>Bacillati</taxon>
        <taxon>Bacillota</taxon>
        <taxon>Tissierellia</taxon>
        <taxon>Tissierellales</taxon>
        <taxon>Peptoniphilaceae</taxon>
        <taxon>Anaerococcus</taxon>
    </lineage>
</organism>
<keyword evidence="1" id="KW-1133">Transmembrane helix</keyword>
<keyword evidence="3" id="KW-1185">Reference proteome</keyword>
<dbReference type="Gene3D" id="3.30.700.10">
    <property type="entry name" value="Glycoprotein, Type 4 Pilin"/>
    <property type="match status" value="1"/>
</dbReference>
<evidence type="ECO:0000256" key="1">
    <source>
        <dbReference type="SAM" id="Phobius"/>
    </source>
</evidence>
<evidence type="ECO:0000313" key="3">
    <source>
        <dbReference type="Proteomes" id="UP000002294"/>
    </source>
</evidence>
<dbReference type="EMBL" id="CP001708">
    <property type="protein sequence ID" value="ACV28691.1"/>
    <property type="molecule type" value="Genomic_DNA"/>
</dbReference>
<feature type="transmembrane region" description="Helical" evidence="1">
    <location>
        <begin position="12"/>
        <end position="32"/>
    </location>
</feature>
<dbReference type="NCBIfam" id="TIGR02532">
    <property type="entry name" value="IV_pilin_GFxxxE"/>
    <property type="match status" value="1"/>
</dbReference>
<dbReference type="STRING" id="525919.Apre_0652"/>
<dbReference type="Proteomes" id="UP000002294">
    <property type="component" value="Chromosome"/>
</dbReference>
<dbReference type="NCBIfam" id="NF041013">
    <property type="entry name" value="T4P_ComGE"/>
    <property type="match status" value="1"/>
</dbReference>
<protein>
    <submittedName>
        <fullName evidence="2">Uncharacterized protein</fullName>
    </submittedName>
</protein>
<dbReference type="AlphaFoldDB" id="C7RGT0"/>
<keyword evidence="1" id="KW-0472">Membrane</keyword>
<dbReference type="eggNOG" id="ENOG5030GHA">
    <property type="taxonomic scope" value="Bacteria"/>
</dbReference>
<dbReference type="RefSeq" id="WP_015777601.1">
    <property type="nucleotide sequence ID" value="NC_013171.1"/>
</dbReference>
<dbReference type="InterPro" id="IPR012902">
    <property type="entry name" value="N_methyl_site"/>
</dbReference>
<dbReference type="SUPFAM" id="SSF54523">
    <property type="entry name" value="Pili subunits"/>
    <property type="match status" value="1"/>
</dbReference>
<dbReference type="OrthoDB" id="1690986at2"/>